<evidence type="ECO:0000256" key="7">
    <source>
        <dbReference type="ARBA" id="ARBA00023284"/>
    </source>
</evidence>
<organism evidence="12">
    <name type="scientific">Medicago truncatula</name>
    <name type="common">Barrel medic</name>
    <name type="synonym">Medicago tribuloides</name>
    <dbReference type="NCBI Taxonomy" id="3880"/>
    <lineage>
        <taxon>Eukaryota</taxon>
        <taxon>Viridiplantae</taxon>
        <taxon>Streptophyta</taxon>
        <taxon>Embryophyta</taxon>
        <taxon>Tracheophyta</taxon>
        <taxon>Spermatophyta</taxon>
        <taxon>Magnoliopsida</taxon>
        <taxon>eudicotyledons</taxon>
        <taxon>Gunneridae</taxon>
        <taxon>Pentapetalae</taxon>
        <taxon>rosids</taxon>
        <taxon>fabids</taxon>
        <taxon>Fabales</taxon>
        <taxon>Fabaceae</taxon>
        <taxon>Papilionoideae</taxon>
        <taxon>50 kb inversion clade</taxon>
        <taxon>NPAAA clade</taxon>
        <taxon>Hologalegina</taxon>
        <taxon>IRL clade</taxon>
        <taxon>Trifolieae</taxon>
        <taxon>Medicago</taxon>
    </lineage>
</organism>
<dbReference type="PROSITE" id="PS00573">
    <property type="entry name" value="PYRIDINE_REDOX_2"/>
    <property type="match status" value="1"/>
</dbReference>
<dbReference type="EMBL" id="BT052986">
    <property type="protein sequence ID" value="ACJ85648.1"/>
    <property type="molecule type" value="mRNA"/>
</dbReference>
<dbReference type="EC" id="1.8.1.9" evidence="8"/>
<reference evidence="12" key="1">
    <citation type="submission" date="2008-12" db="EMBL/GenBank/DDBJ databases">
        <title>Medicago truncatula full length cdna cloning project.</title>
        <authorList>
            <person name="Moskal W."/>
            <person name="Chan A."/>
            <person name="Cheung F."/>
            <person name="Xiao Y."/>
            <person name="Town C.D."/>
        </authorList>
    </citation>
    <scope>NUCLEOTIDE SEQUENCE</scope>
</reference>
<dbReference type="AlphaFoldDB" id="B7FLL4"/>
<keyword evidence="2 8" id="KW-0285">Flavoprotein</keyword>
<evidence type="ECO:0000256" key="2">
    <source>
        <dbReference type="ARBA" id="ARBA00022630"/>
    </source>
</evidence>
<comment type="similarity">
    <text evidence="1 8">Belongs to the class-II pyridine nucleotide-disulfide oxidoreductase family.</text>
</comment>
<comment type="cofactor">
    <cofactor evidence="9">
        <name>FAD</name>
        <dbReference type="ChEBI" id="CHEBI:57692"/>
    </cofactor>
    <text evidence="9">Binds 1 FAD per subunit.</text>
</comment>
<dbReference type="SUPFAM" id="SSF51905">
    <property type="entry name" value="FAD/NAD(P)-binding domain"/>
    <property type="match status" value="1"/>
</dbReference>
<keyword evidence="7 8" id="KW-0676">Redox-active center</keyword>
<evidence type="ECO:0000256" key="8">
    <source>
        <dbReference type="RuleBase" id="RU003880"/>
    </source>
</evidence>
<evidence type="ECO:0000256" key="10">
    <source>
        <dbReference type="SAM" id="MobiDB-lite"/>
    </source>
</evidence>
<keyword evidence="4 9" id="KW-0521">NADP</keyword>
<dbReference type="Gene3D" id="3.50.50.60">
    <property type="entry name" value="FAD/NAD(P)-binding domain"/>
    <property type="match status" value="2"/>
</dbReference>
<dbReference type="GO" id="GO:0005737">
    <property type="term" value="C:cytoplasm"/>
    <property type="evidence" value="ECO:0007669"/>
    <property type="project" value="InterPro"/>
</dbReference>
<dbReference type="PRINTS" id="PR00368">
    <property type="entry name" value="FADPNR"/>
</dbReference>
<dbReference type="Pfam" id="PF07992">
    <property type="entry name" value="Pyr_redox_2"/>
    <property type="match status" value="1"/>
</dbReference>
<dbReference type="FunFam" id="3.50.50.60:FF:000064">
    <property type="entry name" value="Thioredoxin reductase"/>
    <property type="match status" value="1"/>
</dbReference>
<feature type="domain" description="FAD/NAD(P)-binding" evidence="11">
    <location>
        <begin position="70"/>
        <end position="365"/>
    </location>
</feature>
<keyword evidence="6" id="KW-1015">Disulfide bond</keyword>
<dbReference type="InterPro" id="IPR023753">
    <property type="entry name" value="FAD/NAD-binding_dom"/>
</dbReference>
<evidence type="ECO:0000256" key="5">
    <source>
        <dbReference type="ARBA" id="ARBA00023002"/>
    </source>
</evidence>
<keyword evidence="5 8" id="KW-0560">Oxidoreductase</keyword>
<dbReference type="InterPro" id="IPR008255">
    <property type="entry name" value="Pyr_nucl-diS_OxRdtase_2_AS"/>
</dbReference>
<protein>
    <recommendedName>
        <fullName evidence="8">Thioredoxin reductase</fullName>
        <ecNumber evidence="8">1.8.1.9</ecNumber>
    </recommendedName>
</protein>
<evidence type="ECO:0000256" key="9">
    <source>
        <dbReference type="RuleBase" id="RU003881"/>
    </source>
</evidence>
<evidence type="ECO:0000256" key="6">
    <source>
        <dbReference type="ARBA" id="ARBA00023157"/>
    </source>
</evidence>
<dbReference type="NCBIfam" id="TIGR01292">
    <property type="entry name" value="TRX_reduct"/>
    <property type="match status" value="1"/>
</dbReference>
<keyword evidence="3 8" id="KW-0274">FAD</keyword>
<feature type="region of interest" description="Disordered" evidence="10">
    <location>
        <begin position="44"/>
        <end position="63"/>
    </location>
</feature>
<dbReference type="InterPro" id="IPR005982">
    <property type="entry name" value="Thioredox_Rdtase"/>
</dbReference>
<dbReference type="GO" id="GO:0004791">
    <property type="term" value="F:thioredoxin-disulfide reductase (NADPH) activity"/>
    <property type="evidence" value="ECO:0007669"/>
    <property type="project" value="UniProtKB-UniRule"/>
</dbReference>
<feature type="compositionally biased region" description="Low complexity" evidence="10">
    <location>
        <begin position="44"/>
        <end position="60"/>
    </location>
</feature>
<comment type="subunit">
    <text evidence="8">Homodimer.</text>
</comment>
<comment type="catalytic activity">
    <reaction evidence="8">
        <text>[thioredoxin]-dithiol + NADP(+) = [thioredoxin]-disulfide + NADPH + H(+)</text>
        <dbReference type="Rhea" id="RHEA:20345"/>
        <dbReference type="Rhea" id="RHEA-COMP:10698"/>
        <dbReference type="Rhea" id="RHEA-COMP:10700"/>
        <dbReference type="ChEBI" id="CHEBI:15378"/>
        <dbReference type="ChEBI" id="CHEBI:29950"/>
        <dbReference type="ChEBI" id="CHEBI:50058"/>
        <dbReference type="ChEBI" id="CHEBI:57783"/>
        <dbReference type="ChEBI" id="CHEBI:58349"/>
        <dbReference type="EC" id="1.8.1.9"/>
    </reaction>
</comment>
<dbReference type="ExpressionAtlas" id="B7FLL4">
    <property type="expression patterns" value="differential"/>
</dbReference>
<evidence type="ECO:0000259" key="11">
    <source>
        <dbReference type="Pfam" id="PF07992"/>
    </source>
</evidence>
<name>B7FLL4_MEDTR</name>
<dbReference type="PRINTS" id="PR00469">
    <property type="entry name" value="PNDRDTASEII"/>
</dbReference>
<evidence type="ECO:0000256" key="3">
    <source>
        <dbReference type="ARBA" id="ARBA00022827"/>
    </source>
</evidence>
<dbReference type="PANTHER" id="PTHR48105">
    <property type="entry name" value="THIOREDOXIN REDUCTASE 1-RELATED-RELATED"/>
    <property type="match status" value="1"/>
</dbReference>
<proteinExistence type="evidence at transcript level"/>
<evidence type="ECO:0000313" key="13">
    <source>
        <dbReference type="EMBL" id="AFK44536.1"/>
    </source>
</evidence>
<dbReference type="InterPro" id="IPR050097">
    <property type="entry name" value="Ferredoxin-NADP_redctase_2"/>
</dbReference>
<sequence>MATAKIGLFGVATLPPTHNHRITTASSHRRFIFINSRRSLRTRSSSSLTLRASSDTSSSSVASPGNAVENVVIIGSGPAGYTAAIYAARANLKPVVFEGYQMGGVPGGQLMTTTEVENFPGFPDGITGPGLMDRMRRQAERWGAELHHEDVEAIDVKSSPFTVQSSERKVKSHTVIIATGATAKRLRLPREDEFWSRGISACAICDGASPLFKGQILAVVGGGDTATEEALYLTKYARHVHLLVRRDQLRASKAMQDRVYDNPNVTVHFNTETVDIVSNTKGQMSGILVRKLDSGEESVLEAKGLFYGIGHSPNTQLLKGQVELDQSGYLLVKEGTAKTSVKGVFAAGDVQDHEWRQAVTAAGSGMYCSFIS</sequence>
<evidence type="ECO:0000256" key="4">
    <source>
        <dbReference type="ARBA" id="ARBA00022857"/>
    </source>
</evidence>
<evidence type="ECO:0000256" key="1">
    <source>
        <dbReference type="ARBA" id="ARBA00009333"/>
    </source>
</evidence>
<accession>B7FLL4</accession>
<dbReference type="GO" id="GO:0019430">
    <property type="term" value="P:removal of superoxide radicals"/>
    <property type="evidence" value="ECO:0007669"/>
    <property type="project" value="UniProtKB-UniRule"/>
</dbReference>
<dbReference type="InterPro" id="IPR036188">
    <property type="entry name" value="FAD/NAD-bd_sf"/>
</dbReference>
<evidence type="ECO:0000313" key="12">
    <source>
        <dbReference type="EMBL" id="ACJ85648.1"/>
    </source>
</evidence>
<reference evidence="13" key="2">
    <citation type="submission" date="2012-05" db="EMBL/GenBank/DDBJ databases">
        <authorList>
            <person name="Krishnakumar V."/>
            <person name="Cheung F."/>
            <person name="Xiao Y."/>
            <person name="Chan A."/>
            <person name="Moskal W.A."/>
            <person name="Town C.D."/>
        </authorList>
    </citation>
    <scope>NUCLEOTIDE SEQUENCE</scope>
</reference>
<dbReference type="EMBL" id="BT144742">
    <property type="protein sequence ID" value="AFK44536.1"/>
    <property type="molecule type" value="mRNA"/>
</dbReference>